<geneLocation type="plasmid" evidence="2">
    <name>pTSY</name>
</geneLocation>
<name>W4M262_ENTF1</name>
<protein>
    <recommendedName>
        <fullName evidence="1">DUF5615 domain-containing protein</fullName>
    </recommendedName>
</protein>
<keyword evidence="3" id="KW-1185">Reference proteome</keyword>
<proteinExistence type="predicted"/>
<evidence type="ECO:0000259" key="1">
    <source>
        <dbReference type="Pfam" id="PF18480"/>
    </source>
</evidence>
<evidence type="ECO:0000313" key="3">
    <source>
        <dbReference type="Proteomes" id="UP000019141"/>
    </source>
</evidence>
<reference evidence="2 3" key="1">
    <citation type="journal article" date="2014" name="Nature">
        <title>An environmental bacterial taxon with a large and distinct metabolic repertoire.</title>
        <authorList>
            <person name="Wilson M.C."/>
            <person name="Mori T."/>
            <person name="Ruckert C."/>
            <person name="Uria A.R."/>
            <person name="Helf M.J."/>
            <person name="Takada K."/>
            <person name="Gernert C."/>
            <person name="Steffens U.A."/>
            <person name="Heycke N."/>
            <person name="Schmitt S."/>
            <person name="Rinke C."/>
            <person name="Helfrich E.J."/>
            <person name="Brachmann A.O."/>
            <person name="Gurgui C."/>
            <person name="Wakimoto T."/>
            <person name="Kracht M."/>
            <person name="Crusemann M."/>
            <person name="Hentschel U."/>
            <person name="Abe I."/>
            <person name="Matsunaga S."/>
            <person name="Kalinowski J."/>
            <person name="Takeyama H."/>
            <person name="Piel J."/>
        </authorList>
    </citation>
    <scope>NUCLEOTIDE SEQUENCE [LARGE SCALE GENOMIC DNA]</scope>
    <source>
        <strain evidence="3">TSY1</strain>
        <plasmid evidence="2">pTSY</plasmid>
    </source>
</reference>
<comment type="caution">
    <text evidence="2">The sequence shown here is derived from an EMBL/GenBank/DDBJ whole genome shotgun (WGS) entry which is preliminary data.</text>
</comment>
<organism evidence="2 3">
    <name type="scientific">Entotheonella factor</name>
    <dbReference type="NCBI Taxonomy" id="1429438"/>
    <lineage>
        <taxon>Bacteria</taxon>
        <taxon>Pseudomonadati</taxon>
        <taxon>Nitrospinota/Tectimicrobiota group</taxon>
        <taxon>Candidatus Tectimicrobiota</taxon>
        <taxon>Candidatus Entotheonellia</taxon>
        <taxon>Candidatus Entotheonellales</taxon>
        <taxon>Candidatus Entotheonellaceae</taxon>
        <taxon>Candidatus Entotheonella</taxon>
    </lineage>
</organism>
<keyword evidence="2" id="KW-0614">Plasmid</keyword>
<dbReference type="AlphaFoldDB" id="W4M262"/>
<dbReference type="HOGENOM" id="CLU_166094_1_0_7"/>
<gene>
    <name evidence="2" type="ORF">ETSY1_46280</name>
</gene>
<accession>W4M262</accession>
<sequence length="114" mass="12989">MARLYADEDFSYPVVVRLRQLGHDLVTAQEAGQANQRIEDEAVLAYASEQGRAVLTFNRRDFVRLHRTTSSHEGIVVCSRDDDVSALAERIHQQLESEPSLQNQLLRINRPSRS</sequence>
<evidence type="ECO:0000313" key="2">
    <source>
        <dbReference type="EMBL" id="ETX03742.1"/>
    </source>
</evidence>
<dbReference type="Pfam" id="PF18480">
    <property type="entry name" value="DUF5615"/>
    <property type="match status" value="1"/>
</dbReference>
<dbReference type="InterPro" id="IPR041049">
    <property type="entry name" value="DUF5615"/>
</dbReference>
<feature type="domain" description="DUF5615" evidence="1">
    <location>
        <begin position="3"/>
        <end position="110"/>
    </location>
</feature>
<dbReference type="EMBL" id="AZHW01000009">
    <property type="protein sequence ID" value="ETX03742.1"/>
    <property type="molecule type" value="Genomic_DNA"/>
</dbReference>
<dbReference type="Proteomes" id="UP000019141">
    <property type="component" value="Unassembled WGS sequence"/>
</dbReference>